<evidence type="ECO:0008006" key="3">
    <source>
        <dbReference type="Google" id="ProtNLM"/>
    </source>
</evidence>
<organism evidence="1 2">
    <name type="scientific">Rhodanobacter thiooxydans</name>
    <dbReference type="NCBI Taxonomy" id="416169"/>
    <lineage>
        <taxon>Bacteria</taxon>
        <taxon>Pseudomonadati</taxon>
        <taxon>Pseudomonadota</taxon>
        <taxon>Gammaproteobacteria</taxon>
        <taxon>Lysobacterales</taxon>
        <taxon>Rhodanobacteraceae</taxon>
        <taxon>Rhodanobacter</taxon>
    </lineage>
</organism>
<protein>
    <recommendedName>
        <fullName evidence="3">Transposase</fullName>
    </recommendedName>
</protein>
<evidence type="ECO:0000313" key="1">
    <source>
        <dbReference type="EMBL" id="KZC24685.1"/>
    </source>
</evidence>
<dbReference type="Proteomes" id="UP000076131">
    <property type="component" value="Unassembled WGS sequence"/>
</dbReference>
<sequence length="120" mass="13785">MAWIEDLFDILVVEYNVTPHTTLQNQAPLTVMLHALDREAGWGRTDPSDTAAWRKITHIQVEKRLHRPKGRSPYAIYENGTYTSDLLRFADFSMEEDPIIVLDVDLLDLQGGFNSEVQRV</sequence>
<evidence type="ECO:0000313" key="2">
    <source>
        <dbReference type="Proteomes" id="UP000076131"/>
    </source>
</evidence>
<proteinExistence type="predicted"/>
<name>A0A154QKI1_9GAMM</name>
<dbReference type="AlphaFoldDB" id="A0A154QKI1"/>
<gene>
    <name evidence="1" type="ORF">RHOFW104T7_07145</name>
</gene>
<comment type="caution">
    <text evidence="1">The sequence shown here is derived from an EMBL/GenBank/DDBJ whole genome shotgun (WGS) entry which is preliminary data.</text>
</comment>
<reference evidence="1 2" key="1">
    <citation type="journal article" date="2016" name="MBio">
        <title>Lateral Gene Transfer in a Heavy Metal-Contaminated-Groundwater Microbial Community.</title>
        <authorList>
            <person name="Hemme C.L."/>
            <person name="Green S.J."/>
            <person name="Rishishwar L."/>
            <person name="Prakash O."/>
            <person name="Pettenato A."/>
            <person name="Chakraborty R."/>
            <person name="Deutschbauer A.M."/>
            <person name="Van Nostrand J.D."/>
            <person name="Wu L."/>
            <person name="He Z."/>
            <person name="Jordan I.K."/>
            <person name="Hazen T.C."/>
            <person name="Arkin A.P."/>
            <person name="Kostka J.E."/>
            <person name="Zhou J."/>
        </authorList>
    </citation>
    <scope>NUCLEOTIDE SEQUENCE [LARGE SCALE GENOMIC DNA]</scope>
    <source>
        <strain evidence="1 2">FW104-T7</strain>
    </source>
</reference>
<accession>A0A154QKI1</accession>
<keyword evidence="2" id="KW-1185">Reference proteome</keyword>
<dbReference type="EMBL" id="LVJS01000021">
    <property type="protein sequence ID" value="KZC24685.1"/>
    <property type="molecule type" value="Genomic_DNA"/>
</dbReference>